<organism evidence="3 4">
    <name type="scientific">Micromonospora zhanjiangensis</name>
    <dbReference type="NCBI Taxonomy" id="1522057"/>
    <lineage>
        <taxon>Bacteria</taxon>
        <taxon>Bacillati</taxon>
        <taxon>Actinomycetota</taxon>
        <taxon>Actinomycetes</taxon>
        <taxon>Micromonosporales</taxon>
        <taxon>Micromonosporaceae</taxon>
        <taxon>Micromonospora</taxon>
    </lineage>
</organism>
<evidence type="ECO:0000256" key="1">
    <source>
        <dbReference type="ARBA" id="ARBA00010617"/>
    </source>
</evidence>
<dbReference type="Proteomes" id="UP001595868">
    <property type="component" value="Unassembled WGS sequence"/>
</dbReference>
<sequence>MRLSYAAAAVPDDLSTVDLADPRLYEQGEPHAVWRALRERDPVHRQPVPGRGSFWAITRYADAQQVMLDHDTFSSTSGVFLNLLGRAEPARGQQFASSDPPRHTQLRAPMQHRVSAAGAARHLADMRGEIRAMLDVGLGGGTFDLIEAFAPLPMVALGPLLGIPPADWPALLRLAMMSVAEEDPDYMLPAGPEATLERAHRELFGYLTDLVVRRLRQPRDDLIGIMSGLRTDDGPLRPGAIVANAYSIVLGAAAAIPHVPAAAMRELARADLYGRLADRPDALETLVEEALRWATPAQHFMRVATRAVRVGGVLVEPGDAVVVWLGSANRDVAAFESPDEFDPWRSPNRHLAFGAGRHYCFGNHFARLALRILFAEMFARYAAIEPSGAPTHVRSTWLAGFKRFPVTVTPR</sequence>
<evidence type="ECO:0000313" key="4">
    <source>
        <dbReference type="Proteomes" id="UP001595868"/>
    </source>
</evidence>
<comment type="caution">
    <text evidence="3">The sequence shown here is derived from an EMBL/GenBank/DDBJ whole genome shotgun (WGS) entry which is preliminary data.</text>
</comment>
<protein>
    <submittedName>
        <fullName evidence="3">Cytochrome P450</fullName>
    </submittedName>
</protein>
<evidence type="ECO:0000256" key="2">
    <source>
        <dbReference type="RuleBase" id="RU000461"/>
    </source>
</evidence>
<keyword evidence="2" id="KW-0560">Oxidoreductase</keyword>
<dbReference type="InterPro" id="IPR017972">
    <property type="entry name" value="Cyt_P450_CS"/>
</dbReference>
<dbReference type="PANTHER" id="PTHR46696:SF4">
    <property type="entry name" value="BIOTIN BIOSYNTHESIS CYTOCHROME P450"/>
    <property type="match status" value="1"/>
</dbReference>
<dbReference type="SUPFAM" id="SSF48264">
    <property type="entry name" value="Cytochrome P450"/>
    <property type="match status" value="1"/>
</dbReference>
<name>A0ABV8KPT2_9ACTN</name>
<keyword evidence="2" id="KW-0408">Iron</keyword>
<gene>
    <name evidence="3" type="ORF">ACFOX0_17035</name>
</gene>
<dbReference type="Gene3D" id="1.10.630.10">
    <property type="entry name" value="Cytochrome P450"/>
    <property type="match status" value="1"/>
</dbReference>
<reference evidence="4" key="1">
    <citation type="journal article" date="2019" name="Int. J. Syst. Evol. Microbiol.">
        <title>The Global Catalogue of Microorganisms (GCM) 10K type strain sequencing project: providing services to taxonomists for standard genome sequencing and annotation.</title>
        <authorList>
            <consortium name="The Broad Institute Genomics Platform"/>
            <consortium name="The Broad Institute Genome Sequencing Center for Infectious Disease"/>
            <person name="Wu L."/>
            <person name="Ma J."/>
        </authorList>
    </citation>
    <scope>NUCLEOTIDE SEQUENCE [LARGE SCALE GENOMIC DNA]</scope>
    <source>
        <strain evidence="4">2902at01</strain>
    </source>
</reference>
<dbReference type="InterPro" id="IPR036396">
    <property type="entry name" value="Cyt_P450_sf"/>
</dbReference>
<keyword evidence="2" id="KW-0479">Metal-binding</keyword>
<dbReference type="InterPro" id="IPR002397">
    <property type="entry name" value="Cyt_P450_B"/>
</dbReference>
<dbReference type="InterPro" id="IPR001128">
    <property type="entry name" value="Cyt_P450"/>
</dbReference>
<proteinExistence type="inferred from homology"/>
<dbReference type="PRINTS" id="PR00359">
    <property type="entry name" value="BP450"/>
</dbReference>
<dbReference type="RefSeq" id="WP_377546767.1">
    <property type="nucleotide sequence ID" value="NZ_JBHSBN010000010.1"/>
</dbReference>
<keyword evidence="4" id="KW-1185">Reference proteome</keyword>
<keyword evidence="2" id="KW-0349">Heme</keyword>
<dbReference type="PANTHER" id="PTHR46696">
    <property type="entry name" value="P450, PUTATIVE (EUROFUNG)-RELATED"/>
    <property type="match status" value="1"/>
</dbReference>
<keyword evidence="2" id="KW-0503">Monooxygenase</keyword>
<accession>A0ABV8KPT2</accession>
<comment type="similarity">
    <text evidence="1 2">Belongs to the cytochrome P450 family.</text>
</comment>
<evidence type="ECO:0000313" key="3">
    <source>
        <dbReference type="EMBL" id="MFC4107621.1"/>
    </source>
</evidence>
<dbReference type="Pfam" id="PF00067">
    <property type="entry name" value="p450"/>
    <property type="match status" value="1"/>
</dbReference>
<dbReference type="PROSITE" id="PS00086">
    <property type="entry name" value="CYTOCHROME_P450"/>
    <property type="match status" value="1"/>
</dbReference>
<dbReference type="EMBL" id="JBHSBN010000010">
    <property type="protein sequence ID" value="MFC4107621.1"/>
    <property type="molecule type" value="Genomic_DNA"/>
</dbReference>